<dbReference type="PANTHER" id="PTHR36503:SF2">
    <property type="entry name" value="BLR2408 PROTEIN"/>
    <property type="match status" value="1"/>
</dbReference>
<dbReference type="PANTHER" id="PTHR36503">
    <property type="entry name" value="BLR2520 PROTEIN"/>
    <property type="match status" value="1"/>
</dbReference>
<evidence type="ECO:0000313" key="3">
    <source>
        <dbReference type="Proteomes" id="UP000473531"/>
    </source>
</evidence>
<gene>
    <name evidence="2" type="ORF">GRI44_08555</name>
</gene>
<dbReference type="EMBL" id="WTYU01000002">
    <property type="protein sequence ID" value="MXP14795.1"/>
    <property type="molecule type" value="Genomic_DNA"/>
</dbReference>
<comment type="caution">
    <text evidence="2">The sequence shown here is derived from an EMBL/GenBank/DDBJ whole genome shotgun (WGS) entry which is preliminary data.</text>
</comment>
<dbReference type="Proteomes" id="UP000473531">
    <property type="component" value="Unassembled WGS sequence"/>
</dbReference>
<dbReference type="PROSITE" id="PS51819">
    <property type="entry name" value="VOC"/>
    <property type="match status" value="1"/>
</dbReference>
<dbReference type="InterPro" id="IPR053863">
    <property type="entry name" value="Glyoxy/Ble-like_N"/>
</dbReference>
<dbReference type="Gene3D" id="3.10.180.10">
    <property type="entry name" value="2,3-Dihydroxybiphenyl 1,2-Dioxygenase, domain 1"/>
    <property type="match status" value="1"/>
</dbReference>
<sequence>MTKMIFVNLPVTDVAKSTAFYEALGFEKNDQMSNEQASGMVWSDAINVMLLDHAFYSTFTNKTIIDAKTTSGVLNCLSFDDKGAVDAIHVAAKAAGGSEPRPIEDQGFMYGGAFEDPDGHTWETVWMDMQAFAADAVQKATS</sequence>
<name>A0A6L7GH21_9SPHN</name>
<dbReference type="OrthoDB" id="9798430at2"/>
<proteinExistence type="predicted"/>
<dbReference type="Pfam" id="PF22677">
    <property type="entry name" value="Ble-like_N"/>
    <property type="match status" value="1"/>
</dbReference>
<dbReference type="InterPro" id="IPR037523">
    <property type="entry name" value="VOC_core"/>
</dbReference>
<reference evidence="2 3" key="1">
    <citation type="submission" date="2019-12" db="EMBL/GenBank/DDBJ databases">
        <title>Genomic-based taxomic classification of the family Erythrobacteraceae.</title>
        <authorList>
            <person name="Xu L."/>
        </authorList>
    </citation>
    <scope>NUCLEOTIDE SEQUENCE [LARGE SCALE GENOMIC DNA]</scope>
    <source>
        <strain evidence="2 3">KCTC 52259</strain>
    </source>
</reference>
<dbReference type="AlphaFoldDB" id="A0A6L7GH21"/>
<organism evidence="2 3">
    <name type="scientific">Allopontixanthobacter confluentis</name>
    <dbReference type="NCBI Taxonomy" id="1849021"/>
    <lineage>
        <taxon>Bacteria</taxon>
        <taxon>Pseudomonadati</taxon>
        <taxon>Pseudomonadota</taxon>
        <taxon>Alphaproteobacteria</taxon>
        <taxon>Sphingomonadales</taxon>
        <taxon>Erythrobacteraceae</taxon>
        <taxon>Allopontixanthobacter</taxon>
    </lineage>
</organism>
<dbReference type="SUPFAM" id="SSF54593">
    <property type="entry name" value="Glyoxalase/Bleomycin resistance protein/Dihydroxybiphenyl dioxygenase"/>
    <property type="match status" value="1"/>
</dbReference>
<dbReference type="InterPro" id="IPR029068">
    <property type="entry name" value="Glyas_Bleomycin-R_OHBP_Dase"/>
</dbReference>
<keyword evidence="3" id="KW-1185">Reference proteome</keyword>
<protein>
    <recommendedName>
        <fullName evidence="1">VOC domain-containing protein</fullName>
    </recommendedName>
</protein>
<accession>A0A6L7GH21</accession>
<feature type="domain" description="VOC" evidence="1">
    <location>
        <begin position="3"/>
        <end position="127"/>
    </location>
</feature>
<evidence type="ECO:0000259" key="1">
    <source>
        <dbReference type="PROSITE" id="PS51819"/>
    </source>
</evidence>
<evidence type="ECO:0000313" key="2">
    <source>
        <dbReference type="EMBL" id="MXP14795.1"/>
    </source>
</evidence>